<name>A0A3M0J4Z5_HIRRU</name>
<dbReference type="OrthoDB" id="10447330at2759"/>
<sequence>MVVLAVSPKKIAKKSLSGYEFIPEKGSPVNGVSSTLNWFRQRQQKYSLVQIMEGNLPFQEELDRNRIKKKVFIKEDDTIGVSLLWYPQQLAGALALAQSTSGVLGGSPGLLFPLLAVFRLECLFVCFVEWGDYKSGSCEKLTEASPVSDRANASWAQIGPTTGQG</sequence>
<proteinExistence type="predicted"/>
<gene>
    <name evidence="1" type="ORF">DUI87_28131</name>
</gene>
<dbReference type="EMBL" id="QRBI01000186">
    <property type="protein sequence ID" value="RMB95410.1"/>
    <property type="molecule type" value="Genomic_DNA"/>
</dbReference>
<accession>A0A3M0J4Z5</accession>
<dbReference type="AlphaFoldDB" id="A0A3M0J4Z5"/>
<dbReference type="Proteomes" id="UP000269221">
    <property type="component" value="Unassembled WGS sequence"/>
</dbReference>
<organism evidence="1 2">
    <name type="scientific">Hirundo rustica rustica</name>
    <dbReference type="NCBI Taxonomy" id="333673"/>
    <lineage>
        <taxon>Eukaryota</taxon>
        <taxon>Metazoa</taxon>
        <taxon>Chordata</taxon>
        <taxon>Craniata</taxon>
        <taxon>Vertebrata</taxon>
        <taxon>Euteleostomi</taxon>
        <taxon>Archelosauria</taxon>
        <taxon>Archosauria</taxon>
        <taxon>Dinosauria</taxon>
        <taxon>Saurischia</taxon>
        <taxon>Theropoda</taxon>
        <taxon>Coelurosauria</taxon>
        <taxon>Aves</taxon>
        <taxon>Neognathae</taxon>
        <taxon>Neoaves</taxon>
        <taxon>Telluraves</taxon>
        <taxon>Australaves</taxon>
        <taxon>Passeriformes</taxon>
        <taxon>Sylvioidea</taxon>
        <taxon>Hirundinidae</taxon>
        <taxon>Hirundo</taxon>
    </lineage>
</organism>
<keyword evidence="2" id="KW-1185">Reference proteome</keyword>
<evidence type="ECO:0000313" key="2">
    <source>
        <dbReference type="Proteomes" id="UP000269221"/>
    </source>
</evidence>
<evidence type="ECO:0000313" key="1">
    <source>
        <dbReference type="EMBL" id="RMB95410.1"/>
    </source>
</evidence>
<comment type="caution">
    <text evidence="1">The sequence shown here is derived from an EMBL/GenBank/DDBJ whole genome shotgun (WGS) entry which is preliminary data.</text>
</comment>
<protein>
    <submittedName>
        <fullName evidence="1">Uncharacterized protein</fullName>
    </submittedName>
</protein>
<reference evidence="1 2" key="1">
    <citation type="submission" date="2018-07" db="EMBL/GenBank/DDBJ databases">
        <title>A high quality draft genome assembly of the barn swallow (H. rustica rustica).</title>
        <authorList>
            <person name="Formenti G."/>
            <person name="Chiara M."/>
            <person name="Poveda L."/>
            <person name="Francoijs K.-J."/>
            <person name="Bonisoli-Alquati A."/>
            <person name="Canova L."/>
            <person name="Gianfranceschi L."/>
            <person name="Horner D.S."/>
            <person name="Saino N."/>
        </authorList>
    </citation>
    <scope>NUCLEOTIDE SEQUENCE [LARGE SCALE GENOMIC DNA]</scope>
    <source>
        <strain evidence="1">Chelidonia</strain>
        <tissue evidence="1">Blood</tissue>
    </source>
</reference>